<name>A0ABM3BTL7_GOSHI</name>
<proteinExistence type="predicted"/>
<dbReference type="Proteomes" id="UP000818029">
    <property type="component" value="Chromosome A05"/>
</dbReference>
<evidence type="ECO:0000313" key="1">
    <source>
        <dbReference type="Proteomes" id="UP000818029"/>
    </source>
</evidence>
<dbReference type="RefSeq" id="XP_040970409.1">
    <property type="nucleotide sequence ID" value="XM_041114475.1"/>
</dbReference>
<accession>A0ABM3BTL7</accession>
<evidence type="ECO:0000313" key="3">
    <source>
        <dbReference type="RefSeq" id="XP_040970410.1"/>
    </source>
</evidence>
<dbReference type="RefSeq" id="XP_040970410.1">
    <property type="nucleotide sequence ID" value="XM_041114476.1"/>
</dbReference>
<dbReference type="RefSeq" id="XP_040970411.1">
    <property type="nucleotide sequence ID" value="XM_041114477.1"/>
</dbReference>
<gene>
    <name evidence="2 3 4 5 6" type="primary">LOC121229688</name>
</gene>
<evidence type="ECO:0000313" key="4">
    <source>
        <dbReference type="RefSeq" id="XP_040970411.1"/>
    </source>
</evidence>
<organism evidence="1 3">
    <name type="scientific">Gossypium hirsutum</name>
    <name type="common">Upland cotton</name>
    <name type="synonym">Gossypium mexicanum</name>
    <dbReference type="NCBI Taxonomy" id="3635"/>
    <lineage>
        <taxon>Eukaryota</taxon>
        <taxon>Viridiplantae</taxon>
        <taxon>Streptophyta</taxon>
        <taxon>Embryophyta</taxon>
        <taxon>Tracheophyta</taxon>
        <taxon>Spermatophyta</taxon>
        <taxon>Magnoliopsida</taxon>
        <taxon>eudicotyledons</taxon>
        <taxon>Gunneridae</taxon>
        <taxon>Pentapetalae</taxon>
        <taxon>rosids</taxon>
        <taxon>malvids</taxon>
        <taxon>Malvales</taxon>
        <taxon>Malvaceae</taxon>
        <taxon>Malvoideae</taxon>
        <taxon>Gossypium</taxon>
    </lineage>
</organism>
<dbReference type="RefSeq" id="XP_040970413.1">
    <property type="nucleotide sequence ID" value="XM_041114479.1"/>
</dbReference>
<evidence type="ECO:0000313" key="6">
    <source>
        <dbReference type="RefSeq" id="XP_040970414.1"/>
    </source>
</evidence>
<sequence length="248" mass="25884">MTLLLLPSPPQVQLRMPATALPAAFLWRLQSLHLQVNLFSSFHPLGTHQLQFQHYQQLQGKQLNLRHRIQKLGNVGIFPFGSTSAFTGSGSSIFGGKSAASSSAGTTAEVASSGNSSSSGVSSTITNSGSGFFSSTFSPVTSTSNGIFGGTSVGTSTGNGIFGGTSATTSTATGLFGGTSATTSTGMASLVVHLQQAQVVVFLVVRLCQYLVQEVVFLPLKLQSRSLEATSLDSVLQLHPHLLHNLRV</sequence>
<reference evidence="1" key="1">
    <citation type="journal article" date="2020" name="Nat. Genet.">
        <title>Genomic diversifications of five Gossypium allopolyploid species and their impact on cotton improvement.</title>
        <authorList>
            <person name="Chen Z.J."/>
            <person name="Sreedasyam A."/>
            <person name="Ando A."/>
            <person name="Song Q."/>
            <person name="De Santiago L.M."/>
            <person name="Hulse-Kemp A.M."/>
            <person name="Ding M."/>
            <person name="Ye W."/>
            <person name="Kirkbride R.C."/>
            <person name="Jenkins J."/>
            <person name="Plott C."/>
            <person name="Lovell J."/>
            <person name="Lin Y.M."/>
            <person name="Vaughn R."/>
            <person name="Liu B."/>
            <person name="Simpson S."/>
            <person name="Scheffler B.E."/>
            <person name="Wen L."/>
            <person name="Saski C.A."/>
            <person name="Grover C.E."/>
            <person name="Hu G."/>
            <person name="Conover J.L."/>
            <person name="Carlson J.W."/>
            <person name="Shu S."/>
            <person name="Boston L.B."/>
            <person name="Williams M."/>
            <person name="Peterson D.G."/>
            <person name="McGee K."/>
            <person name="Jones D.C."/>
            <person name="Wendel J.F."/>
            <person name="Stelly D.M."/>
            <person name="Grimwood J."/>
            <person name="Schmutz J."/>
        </authorList>
    </citation>
    <scope>NUCLEOTIDE SEQUENCE [LARGE SCALE GENOMIC DNA]</scope>
    <source>
        <strain evidence="1">cv. TM-1</strain>
    </source>
</reference>
<evidence type="ECO:0000313" key="5">
    <source>
        <dbReference type="RefSeq" id="XP_040970413.1"/>
    </source>
</evidence>
<reference evidence="2 3" key="2">
    <citation type="submission" date="2025-05" db="UniProtKB">
        <authorList>
            <consortium name="RefSeq"/>
        </authorList>
    </citation>
    <scope>IDENTIFICATION</scope>
</reference>
<dbReference type="RefSeq" id="XP_040970414.1">
    <property type="nucleotide sequence ID" value="XM_041114480.1"/>
</dbReference>
<evidence type="ECO:0000313" key="2">
    <source>
        <dbReference type="RefSeq" id="XP_040970409.1"/>
    </source>
</evidence>
<keyword evidence="1" id="KW-1185">Reference proteome</keyword>
<dbReference type="GeneID" id="121229688"/>
<protein>
    <submittedName>
        <fullName evidence="2 3">Uncharacterized protein isoform X1</fullName>
    </submittedName>
</protein>